<dbReference type="InterPro" id="IPR036320">
    <property type="entry name" value="Glycosyl_Trfase_fam3_N_dom_sf"/>
</dbReference>
<evidence type="ECO:0000259" key="5">
    <source>
        <dbReference type="Pfam" id="PF00591"/>
    </source>
</evidence>
<feature type="binding site" evidence="4">
    <location>
        <begin position="107"/>
        <end position="115"/>
    </location>
    <ligand>
        <name>5-phospho-alpha-D-ribose 1-diphosphate</name>
        <dbReference type="ChEBI" id="CHEBI:58017"/>
    </ligand>
</feature>
<evidence type="ECO:0000313" key="8">
    <source>
        <dbReference type="Proteomes" id="UP001589758"/>
    </source>
</evidence>
<comment type="pathway">
    <text evidence="4">Amino-acid biosynthesis; L-tryptophan biosynthesis; L-tryptophan from chorismate: step 2/5.</text>
</comment>
<evidence type="ECO:0000313" key="7">
    <source>
        <dbReference type="EMBL" id="MFC0179926.1"/>
    </source>
</evidence>
<comment type="similarity">
    <text evidence="4">Belongs to the anthranilate phosphoribosyltransferase family.</text>
</comment>
<feature type="binding site" evidence="4">
    <location>
        <begin position="89"/>
        <end position="92"/>
    </location>
    <ligand>
        <name>5-phospho-alpha-D-ribose 1-diphosphate</name>
        <dbReference type="ChEBI" id="CHEBI:58017"/>
    </ligand>
</feature>
<keyword evidence="4" id="KW-0479">Metal-binding</keyword>
<feature type="binding site" evidence="4">
    <location>
        <position position="223"/>
    </location>
    <ligand>
        <name>Mg(2+)</name>
        <dbReference type="ChEBI" id="CHEBI:18420"/>
        <label>2</label>
    </ligand>
</feature>
<protein>
    <recommendedName>
        <fullName evidence="4">Anthranilate phosphoribosyltransferase</fullName>
        <ecNumber evidence="4">2.4.2.18</ecNumber>
    </recommendedName>
</protein>
<feature type="binding site" evidence="4">
    <location>
        <position position="87"/>
    </location>
    <ligand>
        <name>5-phospho-alpha-D-ribose 1-diphosphate</name>
        <dbReference type="ChEBI" id="CHEBI:58017"/>
    </ligand>
</feature>
<dbReference type="HAMAP" id="MF_00211">
    <property type="entry name" value="TrpD"/>
    <property type="match status" value="1"/>
</dbReference>
<feature type="binding site" evidence="4">
    <location>
        <position position="224"/>
    </location>
    <ligand>
        <name>Mg(2+)</name>
        <dbReference type="ChEBI" id="CHEBI:18420"/>
        <label>2</label>
    </ligand>
</feature>
<keyword evidence="8" id="KW-1185">Reference proteome</keyword>
<dbReference type="RefSeq" id="WP_385877037.1">
    <property type="nucleotide sequence ID" value="NZ_JBHLXE010000084.1"/>
</dbReference>
<feature type="binding site" evidence="4">
    <location>
        <position position="119"/>
    </location>
    <ligand>
        <name>5-phospho-alpha-D-ribose 1-diphosphate</name>
        <dbReference type="ChEBI" id="CHEBI:58017"/>
    </ligand>
</feature>
<dbReference type="GO" id="GO:0004048">
    <property type="term" value="F:anthranilate phosphoribosyltransferase activity"/>
    <property type="evidence" value="ECO:0007669"/>
    <property type="project" value="UniProtKB-EC"/>
</dbReference>
<dbReference type="InterPro" id="IPR035902">
    <property type="entry name" value="Nuc_phospho_transferase"/>
</dbReference>
<comment type="subunit">
    <text evidence="4">Homodimer.</text>
</comment>
<dbReference type="InterPro" id="IPR000312">
    <property type="entry name" value="Glycosyl_Trfase_fam3"/>
</dbReference>
<keyword evidence="4" id="KW-0057">Aromatic amino acid biosynthesis</keyword>
<keyword evidence="1 4" id="KW-0328">Glycosyltransferase</keyword>
<dbReference type="Pfam" id="PF00591">
    <property type="entry name" value="Glycos_transf_3"/>
    <property type="match status" value="1"/>
</dbReference>
<dbReference type="EC" id="2.4.2.18" evidence="4"/>
<comment type="cofactor">
    <cofactor evidence="4">
        <name>Mg(2+)</name>
        <dbReference type="ChEBI" id="CHEBI:18420"/>
    </cofactor>
    <text evidence="4">Binds 2 magnesium ions per monomer.</text>
</comment>
<dbReference type="Pfam" id="PF02885">
    <property type="entry name" value="Glycos_trans_3N"/>
    <property type="match status" value="1"/>
</dbReference>
<dbReference type="InterPro" id="IPR005940">
    <property type="entry name" value="Anthranilate_Pribosyl_Tfrase"/>
</dbReference>
<feature type="domain" description="Glycosyl transferase family 3 N-terminal" evidence="6">
    <location>
        <begin position="3"/>
        <end position="61"/>
    </location>
</feature>
<feature type="binding site" evidence="4">
    <location>
        <position position="110"/>
    </location>
    <ligand>
        <name>anthranilate</name>
        <dbReference type="ChEBI" id="CHEBI:16567"/>
        <label>1</label>
    </ligand>
</feature>
<gene>
    <name evidence="4 7" type="primary">trpD</name>
    <name evidence="7" type="ORF">ACFFIT_07475</name>
</gene>
<organism evidence="7 8">
    <name type="scientific">Thorsellia kenyensis</name>
    <dbReference type="NCBI Taxonomy" id="1549888"/>
    <lineage>
        <taxon>Bacteria</taxon>
        <taxon>Pseudomonadati</taxon>
        <taxon>Pseudomonadota</taxon>
        <taxon>Gammaproteobacteria</taxon>
        <taxon>Enterobacterales</taxon>
        <taxon>Thorselliaceae</taxon>
        <taxon>Thorsellia</taxon>
    </lineage>
</organism>
<proteinExistence type="inferred from homology"/>
<keyword evidence="2 4" id="KW-0808">Transferase</keyword>
<keyword evidence="3 4" id="KW-0822">Tryptophan biosynthesis</keyword>
<feature type="binding site" evidence="4">
    <location>
        <position position="91"/>
    </location>
    <ligand>
        <name>Mg(2+)</name>
        <dbReference type="ChEBI" id="CHEBI:18420"/>
        <label>1</label>
    </ligand>
</feature>
<feature type="domain" description="Glycosyl transferase family 3" evidence="5">
    <location>
        <begin position="72"/>
        <end position="321"/>
    </location>
</feature>
<feature type="binding site" evidence="4">
    <location>
        <begin position="82"/>
        <end position="83"/>
    </location>
    <ligand>
        <name>5-phospho-alpha-D-ribose 1-diphosphate</name>
        <dbReference type="ChEBI" id="CHEBI:58017"/>
    </ligand>
</feature>
<feature type="binding site" evidence="4">
    <location>
        <position position="224"/>
    </location>
    <ligand>
        <name>Mg(2+)</name>
        <dbReference type="ChEBI" id="CHEBI:18420"/>
        <label>1</label>
    </ligand>
</feature>
<dbReference type="Gene3D" id="3.40.1030.10">
    <property type="entry name" value="Nucleoside phosphorylase/phosphoribosyltransferase catalytic domain"/>
    <property type="match status" value="1"/>
</dbReference>
<dbReference type="Gene3D" id="1.20.970.10">
    <property type="entry name" value="Transferase, Pyrimidine Nucleoside Phosphorylase, Chain C"/>
    <property type="match status" value="1"/>
</dbReference>
<evidence type="ECO:0000256" key="1">
    <source>
        <dbReference type="ARBA" id="ARBA00022676"/>
    </source>
</evidence>
<reference evidence="7 8" key="1">
    <citation type="submission" date="2024-09" db="EMBL/GenBank/DDBJ databases">
        <authorList>
            <person name="Sun Q."/>
            <person name="Mori K."/>
        </authorList>
    </citation>
    <scope>NUCLEOTIDE SEQUENCE [LARGE SCALE GENOMIC DNA]</scope>
    <source>
        <strain evidence="7 8">CCM 8545</strain>
    </source>
</reference>
<comment type="caution">
    <text evidence="7">The sequence shown here is derived from an EMBL/GenBank/DDBJ whole genome shotgun (WGS) entry which is preliminary data.</text>
</comment>
<dbReference type="SUPFAM" id="SSF52418">
    <property type="entry name" value="Nucleoside phosphorylase/phosphoribosyltransferase catalytic domain"/>
    <property type="match status" value="1"/>
</dbReference>
<feature type="binding site" evidence="4">
    <location>
        <position position="165"/>
    </location>
    <ligand>
        <name>anthranilate</name>
        <dbReference type="ChEBI" id="CHEBI:16567"/>
        <label>2</label>
    </ligand>
</feature>
<evidence type="ECO:0000259" key="6">
    <source>
        <dbReference type="Pfam" id="PF02885"/>
    </source>
</evidence>
<evidence type="ECO:0000256" key="3">
    <source>
        <dbReference type="ARBA" id="ARBA00022822"/>
    </source>
</evidence>
<dbReference type="InterPro" id="IPR017459">
    <property type="entry name" value="Glycosyl_Trfase_fam3_N_dom"/>
</dbReference>
<keyword evidence="4" id="KW-0460">Magnesium</keyword>
<comment type="function">
    <text evidence="4">Catalyzes the transfer of the phosphoribosyl group of 5-phosphorylribose-1-pyrophosphate (PRPP) to anthranilate to yield N-(5'-phosphoribosyl)-anthranilate (PRA).</text>
</comment>
<dbReference type="NCBIfam" id="TIGR01245">
    <property type="entry name" value="trpD"/>
    <property type="match status" value="1"/>
</dbReference>
<accession>A0ABV6CCA8</accession>
<keyword evidence="4" id="KW-0028">Amino-acid biosynthesis</keyword>
<evidence type="ECO:0000256" key="2">
    <source>
        <dbReference type="ARBA" id="ARBA00022679"/>
    </source>
</evidence>
<dbReference type="Proteomes" id="UP001589758">
    <property type="component" value="Unassembled WGS sequence"/>
</dbReference>
<evidence type="ECO:0000256" key="4">
    <source>
        <dbReference type="HAMAP-Rule" id="MF_00211"/>
    </source>
</evidence>
<feature type="binding site" evidence="4">
    <location>
        <position position="79"/>
    </location>
    <ligand>
        <name>anthranilate</name>
        <dbReference type="ChEBI" id="CHEBI:16567"/>
        <label>1</label>
    </ligand>
</feature>
<comment type="catalytic activity">
    <reaction evidence="4">
        <text>N-(5-phospho-beta-D-ribosyl)anthranilate + diphosphate = 5-phospho-alpha-D-ribose 1-diphosphate + anthranilate</text>
        <dbReference type="Rhea" id="RHEA:11768"/>
        <dbReference type="ChEBI" id="CHEBI:16567"/>
        <dbReference type="ChEBI" id="CHEBI:18277"/>
        <dbReference type="ChEBI" id="CHEBI:33019"/>
        <dbReference type="ChEBI" id="CHEBI:58017"/>
        <dbReference type="EC" id="2.4.2.18"/>
    </reaction>
</comment>
<dbReference type="PANTHER" id="PTHR43285">
    <property type="entry name" value="ANTHRANILATE PHOSPHORIBOSYLTRANSFERASE"/>
    <property type="match status" value="1"/>
</dbReference>
<comment type="caution">
    <text evidence="4">Lacks conserved residue(s) required for the propagation of feature annotation.</text>
</comment>
<dbReference type="EMBL" id="JBHLXE010000084">
    <property type="protein sequence ID" value="MFC0179926.1"/>
    <property type="molecule type" value="Genomic_DNA"/>
</dbReference>
<dbReference type="SUPFAM" id="SSF47648">
    <property type="entry name" value="Nucleoside phosphorylase/phosphoribosyltransferase N-terminal domain"/>
    <property type="match status" value="1"/>
</dbReference>
<name>A0ABV6CCA8_9GAMM</name>
<sequence length="332" mass="35816">MHSLLQKLFEGEVLEQFESQTLFQSIIAGKLESAQLAGALVAMKIRGEKPQEIAGAANALLLDAKPFPRPDYPFADIVGTGGDGANTINVSTASAVVAATLGYKIAKHGNKSVSSKSGSSDLLNAFGISLNLPPETSKQALDNLNLCFLFAPHYHTGFKHAVEVRQSLKTRTIFNVLGPLINPARPPFALIGVYNKSLIRPIAETLHALHYQKAIVVHGNGLDEITVDGETEIAELKDGKIVEYTVAPEDFGLSRYPIESLVGGCPLENKRLITQLLQGHGEKSHNTAVALNVSMLMRLFGEDDLKANAQKVLNILASGECYQTIQKLALMH</sequence>
<feature type="binding site" evidence="4">
    <location>
        <position position="79"/>
    </location>
    <ligand>
        <name>5-phospho-alpha-D-ribose 1-diphosphate</name>
        <dbReference type="ChEBI" id="CHEBI:58017"/>
    </ligand>
</feature>
<dbReference type="PANTHER" id="PTHR43285:SF2">
    <property type="entry name" value="ANTHRANILATE PHOSPHORIBOSYLTRANSFERASE"/>
    <property type="match status" value="1"/>
</dbReference>